<sequence length="60" mass="6714">MRLRSDPGHRRGHAQMILRLGYGPAVPRAPRRSPAELMAGVPNDPPARDFPLLRPARAHR</sequence>
<evidence type="ECO:0000313" key="2">
    <source>
        <dbReference type="EMBL" id="MBB4703763.1"/>
    </source>
</evidence>
<dbReference type="AlphaFoldDB" id="A0A7W7GAB5"/>
<protein>
    <submittedName>
        <fullName evidence="2">Uncharacterized protein</fullName>
    </submittedName>
</protein>
<dbReference type="Gene3D" id="3.40.109.10">
    <property type="entry name" value="NADH Oxidase"/>
    <property type="match status" value="1"/>
</dbReference>
<keyword evidence="3" id="KW-1185">Reference proteome</keyword>
<dbReference type="RefSeq" id="WP_184884375.1">
    <property type="nucleotide sequence ID" value="NZ_BOOV01000001.1"/>
</dbReference>
<gene>
    <name evidence="2" type="ORF">BJ982_005307</name>
</gene>
<dbReference type="InterPro" id="IPR000415">
    <property type="entry name" value="Nitroreductase-like"/>
</dbReference>
<organism evidence="2 3">
    <name type="scientific">Sphaerisporangium siamense</name>
    <dbReference type="NCBI Taxonomy" id="795645"/>
    <lineage>
        <taxon>Bacteria</taxon>
        <taxon>Bacillati</taxon>
        <taxon>Actinomycetota</taxon>
        <taxon>Actinomycetes</taxon>
        <taxon>Streptosporangiales</taxon>
        <taxon>Streptosporangiaceae</taxon>
        <taxon>Sphaerisporangium</taxon>
    </lineage>
</organism>
<reference evidence="2 3" key="1">
    <citation type="submission" date="2020-08" db="EMBL/GenBank/DDBJ databases">
        <title>Sequencing the genomes of 1000 actinobacteria strains.</title>
        <authorList>
            <person name="Klenk H.-P."/>
        </authorList>
    </citation>
    <scope>NUCLEOTIDE SEQUENCE [LARGE SCALE GENOMIC DNA]</scope>
    <source>
        <strain evidence="2 3">DSM 45784</strain>
    </source>
</reference>
<dbReference type="Proteomes" id="UP000542210">
    <property type="component" value="Unassembled WGS sequence"/>
</dbReference>
<accession>A0A7W7GAB5</accession>
<proteinExistence type="predicted"/>
<dbReference type="GO" id="GO:0016491">
    <property type="term" value="F:oxidoreductase activity"/>
    <property type="evidence" value="ECO:0007669"/>
    <property type="project" value="InterPro"/>
</dbReference>
<name>A0A7W7GAB5_9ACTN</name>
<evidence type="ECO:0000256" key="1">
    <source>
        <dbReference type="SAM" id="MobiDB-lite"/>
    </source>
</evidence>
<dbReference type="EMBL" id="JACHND010000001">
    <property type="protein sequence ID" value="MBB4703763.1"/>
    <property type="molecule type" value="Genomic_DNA"/>
</dbReference>
<feature type="region of interest" description="Disordered" evidence="1">
    <location>
        <begin position="24"/>
        <end position="60"/>
    </location>
</feature>
<evidence type="ECO:0000313" key="3">
    <source>
        <dbReference type="Proteomes" id="UP000542210"/>
    </source>
</evidence>
<comment type="caution">
    <text evidence="2">The sequence shown here is derived from an EMBL/GenBank/DDBJ whole genome shotgun (WGS) entry which is preliminary data.</text>
</comment>